<evidence type="ECO:0000256" key="9">
    <source>
        <dbReference type="ARBA" id="ARBA00023136"/>
    </source>
</evidence>
<evidence type="ECO:0000313" key="21">
    <source>
        <dbReference type="Proteomes" id="UP000075883"/>
    </source>
</evidence>
<dbReference type="Gene3D" id="3.30.70.1230">
    <property type="entry name" value="Nucleotide cyclase"/>
    <property type="match status" value="1"/>
</dbReference>
<evidence type="ECO:0000256" key="12">
    <source>
        <dbReference type="ARBA" id="ARBA00023239"/>
    </source>
</evidence>
<comment type="catalytic activity">
    <reaction evidence="1 15">
        <text>GTP = 3',5'-cyclic GMP + diphosphate</text>
        <dbReference type="Rhea" id="RHEA:13665"/>
        <dbReference type="ChEBI" id="CHEBI:33019"/>
        <dbReference type="ChEBI" id="CHEBI:37565"/>
        <dbReference type="ChEBI" id="CHEBI:57746"/>
        <dbReference type="EC" id="4.6.1.2"/>
    </reaction>
</comment>
<comment type="similarity">
    <text evidence="14">Belongs to the adenylyl cyclase class-4/guanylyl cyclase family.</text>
</comment>
<dbReference type="PANTHER" id="PTHR11920:SF501">
    <property type="entry name" value="GUANYLATE CYCLASE 32E"/>
    <property type="match status" value="1"/>
</dbReference>
<dbReference type="Gene3D" id="3.40.50.2300">
    <property type="match status" value="2"/>
</dbReference>
<evidence type="ECO:0000256" key="10">
    <source>
        <dbReference type="ARBA" id="ARBA00023170"/>
    </source>
</evidence>
<dbReference type="InterPro" id="IPR050401">
    <property type="entry name" value="Cyclic_nucleotide_synthase"/>
</dbReference>
<keyword evidence="9 16" id="KW-0472">Membrane</keyword>
<feature type="domain" description="Protein kinase" evidence="18">
    <location>
        <begin position="512"/>
        <end position="789"/>
    </location>
</feature>
<dbReference type="AlphaFoldDB" id="A0A182MHI3"/>
<dbReference type="GO" id="GO:0001653">
    <property type="term" value="F:peptide receptor activity"/>
    <property type="evidence" value="ECO:0007669"/>
    <property type="project" value="TreeGrafter"/>
</dbReference>
<feature type="chain" id="PRO_5008128468" description="Guanylate cyclase" evidence="17">
    <location>
        <begin position="23"/>
        <end position="1070"/>
    </location>
</feature>
<evidence type="ECO:0000256" key="13">
    <source>
        <dbReference type="ARBA" id="ARBA00023293"/>
    </source>
</evidence>
<dbReference type="GO" id="GO:0007168">
    <property type="term" value="P:receptor guanylyl cyclase signaling pathway"/>
    <property type="evidence" value="ECO:0007669"/>
    <property type="project" value="TreeGrafter"/>
</dbReference>
<dbReference type="Pfam" id="PF07714">
    <property type="entry name" value="PK_Tyr_Ser-Thr"/>
    <property type="match status" value="1"/>
</dbReference>
<dbReference type="GO" id="GO:0004016">
    <property type="term" value="F:adenylate cyclase activity"/>
    <property type="evidence" value="ECO:0007669"/>
    <property type="project" value="TreeGrafter"/>
</dbReference>
<keyword evidence="12 14" id="KW-0456">Lyase</keyword>
<feature type="domain" description="Guanylate cyclase" evidence="19">
    <location>
        <begin position="857"/>
        <end position="987"/>
    </location>
</feature>
<dbReference type="GO" id="GO:0004672">
    <property type="term" value="F:protein kinase activity"/>
    <property type="evidence" value="ECO:0007669"/>
    <property type="project" value="InterPro"/>
</dbReference>
<proteinExistence type="inferred from homology"/>
<evidence type="ECO:0000256" key="4">
    <source>
        <dbReference type="ARBA" id="ARBA00022692"/>
    </source>
</evidence>
<keyword evidence="11" id="KW-0325">Glycoprotein</keyword>
<keyword evidence="5 17" id="KW-0732">Signal</keyword>
<keyword evidence="6" id="KW-0547">Nucleotide-binding</keyword>
<dbReference type="EC" id="4.6.1.2" evidence="3 15"/>
<protein>
    <recommendedName>
        <fullName evidence="3 15">Guanylate cyclase</fullName>
        <ecNumber evidence="3 15">4.6.1.2</ecNumber>
    </recommendedName>
</protein>
<evidence type="ECO:0000256" key="6">
    <source>
        <dbReference type="ARBA" id="ARBA00022741"/>
    </source>
</evidence>
<reference evidence="20" key="2">
    <citation type="submission" date="2020-05" db="UniProtKB">
        <authorList>
            <consortium name="EnsemblMetazoa"/>
        </authorList>
    </citation>
    <scope>IDENTIFICATION</scope>
    <source>
        <strain evidence="20">A-37</strain>
    </source>
</reference>
<name>A0A182MHI3_9DIPT</name>
<dbReference type="InterPro" id="IPR001054">
    <property type="entry name" value="A/G_cyclase"/>
</dbReference>
<evidence type="ECO:0000259" key="18">
    <source>
        <dbReference type="PROSITE" id="PS50011"/>
    </source>
</evidence>
<keyword evidence="21" id="KW-1185">Reference proteome</keyword>
<accession>A0A182MHI3</accession>
<evidence type="ECO:0000256" key="14">
    <source>
        <dbReference type="RuleBase" id="RU000405"/>
    </source>
</evidence>
<evidence type="ECO:0000256" key="7">
    <source>
        <dbReference type="ARBA" id="ARBA00022989"/>
    </source>
</evidence>
<dbReference type="VEuPathDB" id="VectorBase:ACUA018398"/>
<keyword evidence="8" id="KW-0342">GTP-binding</keyword>
<evidence type="ECO:0000256" key="8">
    <source>
        <dbReference type="ARBA" id="ARBA00023134"/>
    </source>
</evidence>
<evidence type="ECO:0000256" key="1">
    <source>
        <dbReference type="ARBA" id="ARBA00001436"/>
    </source>
</evidence>
<dbReference type="SUPFAM" id="SSF56112">
    <property type="entry name" value="Protein kinase-like (PK-like)"/>
    <property type="match status" value="1"/>
</dbReference>
<dbReference type="SMART" id="SM00044">
    <property type="entry name" value="CYCc"/>
    <property type="match status" value="1"/>
</dbReference>
<reference evidence="21" key="1">
    <citation type="submission" date="2013-09" db="EMBL/GenBank/DDBJ databases">
        <title>The Genome Sequence of Anopheles culicifacies species A.</title>
        <authorList>
            <consortium name="The Broad Institute Genomics Platform"/>
            <person name="Neafsey D.E."/>
            <person name="Besansky N."/>
            <person name="Howell P."/>
            <person name="Walton C."/>
            <person name="Young S.K."/>
            <person name="Zeng Q."/>
            <person name="Gargeya S."/>
            <person name="Fitzgerald M."/>
            <person name="Haas B."/>
            <person name="Abouelleil A."/>
            <person name="Allen A.W."/>
            <person name="Alvarado L."/>
            <person name="Arachchi H.M."/>
            <person name="Berlin A.M."/>
            <person name="Chapman S.B."/>
            <person name="Gainer-Dewar J."/>
            <person name="Goldberg J."/>
            <person name="Griggs A."/>
            <person name="Gujja S."/>
            <person name="Hansen M."/>
            <person name="Howarth C."/>
            <person name="Imamovic A."/>
            <person name="Ireland A."/>
            <person name="Larimer J."/>
            <person name="McCowan C."/>
            <person name="Murphy C."/>
            <person name="Pearson M."/>
            <person name="Poon T.W."/>
            <person name="Priest M."/>
            <person name="Roberts A."/>
            <person name="Saif S."/>
            <person name="Shea T."/>
            <person name="Sisk P."/>
            <person name="Sykes S."/>
            <person name="Wortman J."/>
            <person name="Nusbaum C."/>
            <person name="Birren B."/>
        </authorList>
    </citation>
    <scope>NUCLEOTIDE SEQUENCE [LARGE SCALE GENOMIC DNA]</scope>
    <source>
        <strain evidence="21">A-37</strain>
    </source>
</reference>
<evidence type="ECO:0000259" key="19">
    <source>
        <dbReference type="PROSITE" id="PS50125"/>
    </source>
</evidence>
<dbReference type="SUPFAM" id="SSF53822">
    <property type="entry name" value="Periplasmic binding protein-like I"/>
    <property type="match status" value="1"/>
</dbReference>
<feature type="transmembrane region" description="Helical" evidence="16">
    <location>
        <begin position="475"/>
        <end position="496"/>
    </location>
</feature>
<dbReference type="Gene3D" id="1.10.510.10">
    <property type="entry name" value="Transferase(Phosphotransferase) domain 1"/>
    <property type="match status" value="1"/>
</dbReference>
<dbReference type="PROSITE" id="PS50011">
    <property type="entry name" value="PROTEIN_KINASE_DOM"/>
    <property type="match status" value="1"/>
</dbReference>
<dbReference type="InterPro" id="IPR001245">
    <property type="entry name" value="Ser-Thr/Tyr_kinase_cat_dom"/>
</dbReference>
<dbReference type="InterPro" id="IPR028082">
    <property type="entry name" value="Peripla_BP_I"/>
</dbReference>
<feature type="signal peptide" evidence="17">
    <location>
        <begin position="1"/>
        <end position="22"/>
    </location>
</feature>
<dbReference type="EnsemblMetazoa" id="ACUA018398-RA">
    <property type="protein sequence ID" value="ACUA018398-PA"/>
    <property type="gene ID" value="ACUA018398"/>
</dbReference>
<dbReference type="InterPro" id="IPR018297">
    <property type="entry name" value="A/G_cyclase_CS"/>
</dbReference>
<evidence type="ECO:0000256" key="5">
    <source>
        <dbReference type="ARBA" id="ARBA00022729"/>
    </source>
</evidence>
<dbReference type="FunFam" id="3.30.70.1230:FF:000019">
    <property type="entry name" value="Guanylate cyclase"/>
    <property type="match status" value="1"/>
</dbReference>
<dbReference type="EMBL" id="AXCM01000043">
    <property type="status" value="NOT_ANNOTATED_CDS"/>
    <property type="molecule type" value="Genomic_DNA"/>
</dbReference>
<keyword evidence="7 16" id="KW-1133">Transmembrane helix</keyword>
<keyword evidence="13 15" id="KW-0141">cGMP biosynthesis</keyword>
<keyword evidence="10" id="KW-0675">Receptor</keyword>
<dbReference type="InterPro" id="IPR029787">
    <property type="entry name" value="Nucleotide_cyclase"/>
</dbReference>
<dbReference type="CDD" id="cd07302">
    <property type="entry name" value="CHD"/>
    <property type="match status" value="1"/>
</dbReference>
<evidence type="ECO:0000256" key="2">
    <source>
        <dbReference type="ARBA" id="ARBA00004479"/>
    </source>
</evidence>
<dbReference type="FunFam" id="1.10.510.10:FF:000420">
    <property type="entry name" value="Guanylate cyclase"/>
    <property type="match status" value="1"/>
</dbReference>
<dbReference type="SUPFAM" id="SSF55073">
    <property type="entry name" value="Nucleotide cyclase"/>
    <property type="match status" value="1"/>
</dbReference>
<evidence type="ECO:0000256" key="17">
    <source>
        <dbReference type="SAM" id="SignalP"/>
    </source>
</evidence>
<evidence type="ECO:0000256" key="15">
    <source>
        <dbReference type="RuleBase" id="RU003431"/>
    </source>
</evidence>
<dbReference type="FunFam" id="3.40.50.2300:FF:000659">
    <property type="entry name" value="Guanylate cyclase"/>
    <property type="match status" value="1"/>
</dbReference>
<dbReference type="GO" id="GO:0004383">
    <property type="term" value="F:guanylate cyclase activity"/>
    <property type="evidence" value="ECO:0007669"/>
    <property type="project" value="UniProtKB-EC"/>
</dbReference>
<dbReference type="InterPro" id="IPR001828">
    <property type="entry name" value="ANF_lig-bd_rcpt"/>
</dbReference>
<evidence type="ECO:0000256" key="16">
    <source>
        <dbReference type="SAM" id="Phobius"/>
    </source>
</evidence>
<evidence type="ECO:0000313" key="20">
    <source>
        <dbReference type="EnsemblMetazoa" id="ACUA018398-PA"/>
    </source>
</evidence>
<evidence type="ECO:0000256" key="3">
    <source>
        <dbReference type="ARBA" id="ARBA00012202"/>
    </source>
</evidence>
<sequence length="1070" mass="121836">MADRIQLMLLLLVLSAPLELHALASAIARMSCDCPRNVDSFLRTNVSIPTVTMARNRSGDELYVGFLAGYVHSKVVLGALLLAIETINNDSSLLPGKKLRLQAVDIGAQKSLKAFPIQKMTEMRDSGIVVFIGPDETCTSEALVASAWNLPMISYKCADIAVSDKTVYSSFARTLPPATKVSKSVAALLLANNWHCFSIVASKHPAWSMEIAHAIEVKFWNRKLLSTGDYIVISIDDEIYDPNMKRNIYQEYSDFYQKYFENLKDKHQNRKPRYNYKDQARLQEAFQSVLRISPLFPMNPKYRKLCHQFKLYSRKDPFHVPLPYNRHIFDDIQVPIYSAYLYDALIIYARAASEVIRDGGDISDGRLIMRHIFNRSYHSIQGFDVYIDANGDAEGNFSVIALQKDDKVNNSLQMSMQPVALFVYGTRNATTGTTLPEFRYLNPNRPIMWLKGRPPLAEPICGFYNEKCRPKAKDWRYITGALVVILFMAIFTIILFKHYRYEQTLACLLWKVDMKDVILITSPDALYSNELRKNLVRLYRGNIVAIKYLHKRSIDITRNIRKELKQMREIRHENLITFVGASIDHGTVSILTSYCARGSLVDVLSNEDLKLDHMFVSSLVSDIVKGLIYLHDSDVGSHGNLRSSKILIDSRWVAQIADFGLHEFKSCQEEPSKFEKELRRSLWKAPEILRDPNCPPRGTQKGDVYSFGIVLYEIIGRKGPWGDVNMSWQDIVARIMSPEEYGIFRPSLRGIDAPEYVMQLLHSCWAEDPEDRPDIRLVRVKLKPMQAGLKPNIFDNMLAIMEKYAYNLEGIVQERTNQLSEEKKKTESLLLRMLPKSVAESLKRGERVEAECFDCVTIFFSDLVGFTELCAQSTPFEVVEMLNDLYTCCDFIISSYDVYKVETIGDAYMVVSGLPLRNGDRHAGEIASMALHLLNSISNLEIRHRPGEFIQMRIGIHSGQCVAGVVGLKMPRYCLFGDTVNTASRMESNGEALKIHISSVTFELLKKLGGYKCKERGIIKVKGKGEMRTYWLLGEDDQKRMDRFGSNDAITSLTTAWMKLFARAVNEIAY</sequence>
<dbReference type="STRING" id="139723.A0A182MHI3"/>
<dbReference type="Proteomes" id="UP000075883">
    <property type="component" value="Unassembled WGS sequence"/>
</dbReference>
<dbReference type="PROSITE" id="PS50125">
    <property type="entry name" value="GUANYLATE_CYCLASE_2"/>
    <property type="match status" value="1"/>
</dbReference>
<dbReference type="GO" id="GO:0005524">
    <property type="term" value="F:ATP binding"/>
    <property type="evidence" value="ECO:0007669"/>
    <property type="project" value="InterPro"/>
</dbReference>
<dbReference type="InterPro" id="IPR011009">
    <property type="entry name" value="Kinase-like_dom_sf"/>
</dbReference>
<organism evidence="20 21">
    <name type="scientific">Anopheles culicifacies</name>
    <dbReference type="NCBI Taxonomy" id="139723"/>
    <lineage>
        <taxon>Eukaryota</taxon>
        <taxon>Metazoa</taxon>
        <taxon>Ecdysozoa</taxon>
        <taxon>Arthropoda</taxon>
        <taxon>Hexapoda</taxon>
        <taxon>Insecta</taxon>
        <taxon>Pterygota</taxon>
        <taxon>Neoptera</taxon>
        <taxon>Endopterygota</taxon>
        <taxon>Diptera</taxon>
        <taxon>Nematocera</taxon>
        <taxon>Culicoidea</taxon>
        <taxon>Culicidae</taxon>
        <taxon>Anophelinae</taxon>
        <taxon>Anopheles</taxon>
        <taxon>culicifacies species complex</taxon>
    </lineage>
</organism>
<dbReference type="PROSITE" id="PS00452">
    <property type="entry name" value="GUANYLATE_CYCLASE_1"/>
    <property type="match status" value="1"/>
</dbReference>
<dbReference type="Pfam" id="PF00211">
    <property type="entry name" value="Guanylate_cyc"/>
    <property type="match status" value="1"/>
</dbReference>
<comment type="subcellular location">
    <subcellularLocation>
        <location evidence="2">Membrane</location>
        <topology evidence="2">Single-pass type I membrane protein</topology>
    </subcellularLocation>
</comment>
<dbReference type="Gene3D" id="6.10.250.780">
    <property type="match status" value="1"/>
</dbReference>
<dbReference type="GO" id="GO:0035556">
    <property type="term" value="P:intracellular signal transduction"/>
    <property type="evidence" value="ECO:0007669"/>
    <property type="project" value="InterPro"/>
</dbReference>
<dbReference type="Pfam" id="PF01094">
    <property type="entry name" value="ANF_receptor"/>
    <property type="match status" value="1"/>
</dbReference>
<keyword evidence="4 16" id="KW-0812">Transmembrane</keyword>
<dbReference type="PANTHER" id="PTHR11920">
    <property type="entry name" value="GUANYLYL CYCLASE"/>
    <property type="match status" value="1"/>
</dbReference>
<dbReference type="InterPro" id="IPR000719">
    <property type="entry name" value="Prot_kinase_dom"/>
</dbReference>
<evidence type="ECO:0000256" key="11">
    <source>
        <dbReference type="ARBA" id="ARBA00023180"/>
    </source>
</evidence>
<dbReference type="GO" id="GO:0005525">
    <property type="term" value="F:GTP binding"/>
    <property type="evidence" value="ECO:0007669"/>
    <property type="project" value="UniProtKB-KW"/>
</dbReference>
<dbReference type="GO" id="GO:0005886">
    <property type="term" value="C:plasma membrane"/>
    <property type="evidence" value="ECO:0007669"/>
    <property type="project" value="TreeGrafter"/>
</dbReference>